<sequence length="684" mass="78248">MGDLLSVRASIVALAHMSEAVISYLREVKDVRKECKKLLLDLHYIRGLLDILQETVQDVTNGGEWGPTMKVLAGNGSPLDSLERILGPFEKELENQSSAEGLKRLAKSLLWPLTKEKTEGILQAVEKQKSLLLIALENDHLLLSAEIKKDTTTIRQDLGYVQKDIQGVADTISSLNRNLHEDTVSKAFNWLSPLQYESTQNDTFKQHFAGSLAWFFERPEFQSWLSGDGKILFCPGIPGAGKTVLAATVVHYLHKHIAPDADSIALSWTYFSFKARASQTPQNVLGSICAQFARKRIDLTDKVVAAYRIAMSKNEKTNPDTIQLLREFLSKYTKVYLIMDAMDEYSEDDMGWLEVFDPLRKLTGHLNIIATSRPIASIEREFAAALKVEISAHEADILSYVHAGLEQRVFKKHTSADRGLETYIEQTLLQKSQGMFLLTKLHMDTLMKKARYSKMAIRDAVDKLPEKLDQTYQDTLQRITSQDDDDALLAKQILAWIHFSHAFLSTRTLQQALAKFRGDDPENDDCLIDSDLLVSVCAGLVVINEESQVIRLVHYTVEEYFRRCFDTFYPNAAREINYCCFRQVQESRQLAAWMEWKQLLGEDWWWYFEFEEERNMNEHGRQSHFAKVPFSRYALFHVEFHAPDLILGFPDWQTPGSFHPRSKIQNSVIELSSTNLEVAYKLLF</sequence>
<dbReference type="GeneID" id="36579618"/>
<dbReference type="SUPFAM" id="SSF52540">
    <property type="entry name" value="P-loop containing nucleoside triphosphate hydrolases"/>
    <property type="match status" value="1"/>
</dbReference>
<dbReference type="Pfam" id="PF24883">
    <property type="entry name" value="NPHP3_N"/>
    <property type="match status" value="1"/>
</dbReference>
<dbReference type="InterPro" id="IPR056884">
    <property type="entry name" value="NPHP3-like_N"/>
</dbReference>
<evidence type="ECO:0000256" key="1">
    <source>
        <dbReference type="ARBA" id="ARBA00022737"/>
    </source>
</evidence>
<keyword evidence="1" id="KW-0677">Repeat</keyword>
<evidence type="ECO:0000313" key="3">
    <source>
        <dbReference type="EMBL" id="PMD50834.1"/>
    </source>
</evidence>
<evidence type="ECO:0000313" key="4">
    <source>
        <dbReference type="Proteomes" id="UP000235371"/>
    </source>
</evidence>
<dbReference type="EMBL" id="KZ613913">
    <property type="protein sequence ID" value="PMD50834.1"/>
    <property type="molecule type" value="Genomic_DNA"/>
</dbReference>
<dbReference type="RefSeq" id="XP_024727738.1">
    <property type="nucleotide sequence ID" value="XM_024871536.1"/>
</dbReference>
<dbReference type="Proteomes" id="UP000235371">
    <property type="component" value="Unassembled WGS sequence"/>
</dbReference>
<gene>
    <name evidence="3" type="ORF">K444DRAFT_277437</name>
</gene>
<reference evidence="3 4" key="1">
    <citation type="submission" date="2016-04" db="EMBL/GenBank/DDBJ databases">
        <title>A degradative enzymes factory behind the ericoid mycorrhizal symbiosis.</title>
        <authorList>
            <consortium name="DOE Joint Genome Institute"/>
            <person name="Martino E."/>
            <person name="Morin E."/>
            <person name="Grelet G."/>
            <person name="Kuo A."/>
            <person name="Kohler A."/>
            <person name="Daghino S."/>
            <person name="Barry K."/>
            <person name="Choi C."/>
            <person name="Cichocki N."/>
            <person name="Clum A."/>
            <person name="Copeland A."/>
            <person name="Hainaut M."/>
            <person name="Haridas S."/>
            <person name="Labutti K."/>
            <person name="Lindquist E."/>
            <person name="Lipzen A."/>
            <person name="Khouja H.-R."/>
            <person name="Murat C."/>
            <person name="Ohm R."/>
            <person name="Olson A."/>
            <person name="Spatafora J."/>
            <person name="Veneault-Fourrey C."/>
            <person name="Henrissat B."/>
            <person name="Grigoriev I."/>
            <person name="Martin F."/>
            <person name="Perotto S."/>
        </authorList>
    </citation>
    <scope>NUCLEOTIDE SEQUENCE [LARGE SCALE GENOMIC DNA]</scope>
    <source>
        <strain evidence="3 4">E</strain>
    </source>
</reference>
<dbReference type="PANTHER" id="PTHR10039:SF15">
    <property type="entry name" value="NACHT DOMAIN-CONTAINING PROTEIN"/>
    <property type="match status" value="1"/>
</dbReference>
<protein>
    <recommendedName>
        <fullName evidence="2">Nephrocystin 3-like N-terminal domain-containing protein</fullName>
    </recommendedName>
</protein>
<name>A0A2J6SJ84_9HELO</name>
<dbReference type="InterPro" id="IPR027417">
    <property type="entry name" value="P-loop_NTPase"/>
</dbReference>
<proteinExistence type="predicted"/>
<feature type="domain" description="Nephrocystin 3-like N-terminal" evidence="2">
    <location>
        <begin position="210"/>
        <end position="373"/>
    </location>
</feature>
<accession>A0A2J6SJ84</accession>
<evidence type="ECO:0000259" key="2">
    <source>
        <dbReference type="Pfam" id="PF24883"/>
    </source>
</evidence>
<dbReference type="OrthoDB" id="195446at2759"/>
<dbReference type="InParanoid" id="A0A2J6SJ84"/>
<dbReference type="STRING" id="1095630.A0A2J6SJ84"/>
<organism evidence="3 4">
    <name type="scientific">Hyaloscypha bicolor E</name>
    <dbReference type="NCBI Taxonomy" id="1095630"/>
    <lineage>
        <taxon>Eukaryota</taxon>
        <taxon>Fungi</taxon>
        <taxon>Dikarya</taxon>
        <taxon>Ascomycota</taxon>
        <taxon>Pezizomycotina</taxon>
        <taxon>Leotiomycetes</taxon>
        <taxon>Helotiales</taxon>
        <taxon>Hyaloscyphaceae</taxon>
        <taxon>Hyaloscypha</taxon>
        <taxon>Hyaloscypha bicolor</taxon>
    </lineage>
</organism>
<dbReference type="AlphaFoldDB" id="A0A2J6SJ84"/>
<dbReference type="Gene3D" id="3.40.50.300">
    <property type="entry name" value="P-loop containing nucleotide triphosphate hydrolases"/>
    <property type="match status" value="1"/>
</dbReference>
<dbReference type="PANTHER" id="PTHR10039">
    <property type="entry name" value="AMELOGENIN"/>
    <property type="match status" value="1"/>
</dbReference>
<keyword evidence="4" id="KW-1185">Reference proteome</keyword>